<dbReference type="InterPro" id="IPR057972">
    <property type="entry name" value="Terminase_7"/>
</dbReference>
<evidence type="ECO:0000313" key="1">
    <source>
        <dbReference type="EMBL" id="MBB2900490.1"/>
    </source>
</evidence>
<evidence type="ECO:0000313" key="2">
    <source>
        <dbReference type="Proteomes" id="UP000533269"/>
    </source>
</evidence>
<dbReference type="Pfam" id="PF25673">
    <property type="entry name" value="Terminase_7"/>
    <property type="match status" value="1"/>
</dbReference>
<reference evidence="1 2" key="2">
    <citation type="submission" date="2020-08" db="EMBL/GenBank/DDBJ databases">
        <authorList>
            <person name="Partida-Martinez L."/>
            <person name="Huntemann M."/>
            <person name="Clum A."/>
            <person name="Wang J."/>
            <person name="Palaniappan K."/>
            <person name="Ritter S."/>
            <person name="Chen I.-M."/>
            <person name="Stamatis D."/>
            <person name="Reddy T."/>
            <person name="O'Malley R."/>
            <person name="Daum C."/>
            <person name="Shapiro N."/>
            <person name="Ivanova N."/>
            <person name="Kyrpides N."/>
            <person name="Woyke T."/>
        </authorList>
    </citation>
    <scope>NUCLEOTIDE SEQUENCE [LARGE SCALE GENOMIC DNA]</scope>
    <source>
        <strain evidence="1 2">AS2.23</strain>
    </source>
</reference>
<reference evidence="1 2" key="1">
    <citation type="submission" date="2020-08" db="EMBL/GenBank/DDBJ databases">
        <title>The Agave Microbiome: Exploring the role of microbial communities in plant adaptations to desert environments.</title>
        <authorList>
            <person name="Partida-Martinez L.P."/>
        </authorList>
    </citation>
    <scope>NUCLEOTIDE SEQUENCE [LARGE SCALE GENOMIC DNA]</scope>
    <source>
        <strain evidence="1 2">AS2.23</strain>
    </source>
</reference>
<proteinExistence type="predicted"/>
<dbReference type="Proteomes" id="UP000533269">
    <property type="component" value="Unassembled WGS sequence"/>
</dbReference>
<sequence>MYARDPRSHRRPAGWIDLPSIGSSPDWARPSDAPEVLSRAGQTAVEEFWRLWDSPMASQWDPVGDLALTVRVALMRAALARGDESGSKRLTELRACEDRLGLSALARERLRWRLHAAAPQGDPVSEVVFLSDTNRAE</sequence>
<protein>
    <submittedName>
        <fullName evidence="1">Uncharacterized protein</fullName>
    </submittedName>
</protein>
<organism evidence="1 2">
    <name type="scientific">Kineococcus radiotolerans</name>
    <dbReference type="NCBI Taxonomy" id="131568"/>
    <lineage>
        <taxon>Bacteria</taxon>
        <taxon>Bacillati</taxon>
        <taxon>Actinomycetota</taxon>
        <taxon>Actinomycetes</taxon>
        <taxon>Kineosporiales</taxon>
        <taxon>Kineosporiaceae</taxon>
        <taxon>Kineococcus</taxon>
    </lineage>
</organism>
<accession>A0A7W4TKE7</accession>
<name>A0A7W4TKE7_KINRA</name>
<dbReference type="AlphaFoldDB" id="A0A7W4TKE7"/>
<gene>
    <name evidence="1" type="ORF">FHR75_001278</name>
</gene>
<comment type="caution">
    <text evidence="1">The sequence shown here is derived from an EMBL/GenBank/DDBJ whole genome shotgun (WGS) entry which is preliminary data.</text>
</comment>
<dbReference type="EMBL" id="JACHVY010000001">
    <property type="protein sequence ID" value="MBB2900490.1"/>
    <property type="molecule type" value="Genomic_DNA"/>
</dbReference>